<dbReference type="GO" id="GO:0016740">
    <property type="term" value="F:transferase activity"/>
    <property type="evidence" value="ECO:0007669"/>
    <property type="project" value="UniProtKB-KW"/>
</dbReference>
<organism evidence="2 3">
    <name type="scientific">Roseiflexus castenholzii (strain DSM 13941 / HLO8)</name>
    <dbReference type="NCBI Taxonomy" id="383372"/>
    <lineage>
        <taxon>Bacteria</taxon>
        <taxon>Bacillati</taxon>
        <taxon>Chloroflexota</taxon>
        <taxon>Chloroflexia</taxon>
        <taxon>Chloroflexales</taxon>
        <taxon>Roseiflexineae</taxon>
        <taxon>Roseiflexaceae</taxon>
        <taxon>Roseiflexus</taxon>
    </lineage>
</organism>
<feature type="domain" description="Glycosyltransferase 2-like" evidence="1">
    <location>
        <begin position="7"/>
        <end position="168"/>
    </location>
</feature>
<keyword evidence="2" id="KW-0808">Transferase</keyword>
<dbReference type="AlphaFoldDB" id="A7NNL3"/>
<dbReference type="Pfam" id="PF00535">
    <property type="entry name" value="Glycos_transf_2"/>
    <property type="match status" value="1"/>
</dbReference>
<dbReference type="Proteomes" id="UP000000263">
    <property type="component" value="Chromosome"/>
</dbReference>
<sequence length="325" mass="36729">MTEPRVSVVITAYNAAEYLSAAIESVLAQSHPADDVVVVDDGSTDASAAVAQSYAHRGVRLIRQDNQGPGAARNRGIRETSGELVAFLDGDDLWLPNKLERQLAYLVAHPETVMVSCLRWRWDQTTGERHIEYFGVPPGRILAHENVVRNVIGNPSMTLIRRSVFDAVGMFDTQLRWGQDWDLFIRIASYGPVGFVEEPLMIYRWHPGGISHHRGIERLDMFQSIACRGIARIQPAWRRPLLLARRLSWDQCDRAAYASQVGLSRARRVWHAALGLALFPFERPVSKTKRLLRSIFGDDSYAAVGRRLRSVVYRPIGEREGLERF</sequence>
<dbReference type="PANTHER" id="PTHR43685">
    <property type="entry name" value="GLYCOSYLTRANSFERASE"/>
    <property type="match status" value="1"/>
</dbReference>
<dbReference type="SUPFAM" id="SSF53448">
    <property type="entry name" value="Nucleotide-diphospho-sugar transferases"/>
    <property type="match status" value="1"/>
</dbReference>
<dbReference type="KEGG" id="rca:Rcas_3100"/>
<dbReference type="PANTHER" id="PTHR43685:SF11">
    <property type="entry name" value="GLYCOSYLTRANSFERASE TAGX-RELATED"/>
    <property type="match status" value="1"/>
</dbReference>
<evidence type="ECO:0000313" key="2">
    <source>
        <dbReference type="EMBL" id="ABU59154.1"/>
    </source>
</evidence>
<evidence type="ECO:0000259" key="1">
    <source>
        <dbReference type="Pfam" id="PF00535"/>
    </source>
</evidence>
<dbReference type="InterPro" id="IPR050834">
    <property type="entry name" value="Glycosyltransf_2"/>
</dbReference>
<keyword evidence="3" id="KW-1185">Reference proteome</keyword>
<dbReference type="eggNOG" id="COG1216">
    <property type="taxonomic scope" value="Bacteria"/>
</dbReference>
<dbReference type="InterPro" id="IPR001173">
    <property type="entry name" value="Glyco_trans_2-like"/>
</dbReference>
<dbReference type="Gene3D" id="3.90.550.10">
    <property type="entry name" value="Spore Coat Polysaccharide Biosynthesis Protein SpsA, Chain A"/>
    <property type="match status" value="1"/>
</dbReference>
<dbReference type="OrthoDB" id="150056at2"/>
<dbReference type="STRING" id="383372.Rcas_3100"/>
<dbReference type="EMBL" id="CP000804">
    <property type="protein sequence ID" value="ABU59154.1"/>
    <property type="molecule type" value="Genomic_DNA"/>
</dbReference>
<accession>A7NNL3</accession>
<dbReference type="CAZy" id="GT2">
    <property type="family name" value="Glycosyltransferase Family 2"/>
</dbReference>
<dbReference type="HOGENOM" id="CLU_025996_0_0_0"/>
<gene>
    <name evidence="2" type="ordered locus">Rcas_3100</name>
</gene>
<name>A7NNL3_ROSCS</name>
<dbReference type="InterPro" id="IPR029044">
    <property type="entry name" value="Nucleotide-diphossugar_trans"/>
</dbReference>
<reference evidence="2 3" key="1">
    <citation type="submission" date="2007-08" db="EMBL/GenBank/DDBJ databases">
        <title>Complete sequence of Roseiflexus castenholzii DSM 13941.</title>
        <authorList>
            <consortium name="US DOE Joint Genome Institute"/>
            <person name="Copeland A."/>
            <person name="Lucas S."/>
            <person name="Lapidus A."/>
            <person name="Barry K."/>
            <person name="Glavina del Rio T."/>
            <person name="Dalin E."/>
            <person name="Tice H."/>
            <person name="Pitluck S."/>
            <person name="Thompson L.S."/>
            <person name="Brettin T."/>
            <person name="Bruce D."/>
            <person name="Detter J.C."/>
            <person name="Han C."/>
            <person name="Tapia R."/>
            <person name="Schmutz J."/>
            <person name="Larimer F."/>
            <person name="Land M."/>
            <person name="Hauser L."/>
            <person name="Kyrpides N."/>
            <person name="Mikhailova N."/>
            <person name="Bryant D.A."/>
            <person name="Hanada S."/>
            <person name="Tsukatani Y."/>
            <person name="Richardson P."/>
        </authorList>
    </citation>
    <scope>NUCLEOTIDE SEQUENCE [LARGE SCALE GENOMIC DNA]</scope>
    <source>
        <strain evidence="3">DSM 13941 / HLO8</strain>
    </source>
</reference>
<protein>
    <submittedName>
        <fullName evidence="2">Glycosyl transferase family 2</fullName>
    </submittedName>
</protein>
<proteinExistence type="predicted"/>
<evidence type="ECO:0000313" key="3">
    <source>
        <dbReference type="Proteomes" id="UP000000263"/>
    </source>
</evidence>
<dbReference type="RefSeq" id="WP_012121578.1">
    <property type="nucleotide sequence ID" value="NC_009767.1"/>
</dbReference>